<evidence type="ECO:0000256" key="2">
    <source>
        <dbReference type="ARBA" id="ARBA00004286"/>
    </source>
</evidence>
<keyword evidence="9" id="KW-0233">DNA recombination</keyword>
<dbReference type="GO" id="GO:0003697">
    <property type="term" value="F:single-stranded DNA binding"/>
    <property type="evidence" value="ECO:0007669"/>
    <property type="project" value="TreeGrafter"/>
</dbReference>
<dbReference type="GO" id="GO:0000724">
    <property type="term" value="P:double-strand break repair via homologous recombination"/>
    <property type="evidence" value="ECO:0007669"/>
    <property type="project" value="TreeGrafter"/>
</dbReference>
<evidence type="ECO:0000256" key="10">
    <source>
        <dbReference type="ARBA" id="ARBA00023204"/>
    </source>
</evidence>
<keyword evidence="10" id="KW-0234">DNA repair</keyword>
<evidence type="ECO:0000256" key="13">
    <source>
        <dbReference type="SAM" id="MobiDB-lite"/>
    </source>
</evidence>
<keyword evidence="6" id="KW-0227">DNA damage</keyword>
<evidence type="ECO:0000313" key="16">
    <source>
        <dbReference type="Proteomes" id="UP000053105"/>
    </source>
</evidence>
<gene>
    <name evidence="15" type="ORF">WN51_00735</name>
</gene>
<keyword evidence="11" id="KW-0539">Nucleus</keyword>
<dbReference type="GO" id="GO:0030915">
    <property type="term" value="C:Smc5-Smc6 complex"/>
    <property type="evidence" value="ECO:0007669"/>
    <property type="project" value="TreeGrafter"/>
</dbReference>
<dbReference type="SUPFAM" id="SSF52540">
    <property type="entry name" value="P-loop containing nucleoside triphosphate hydrolases"/>
    <property type="match status" value="1"/>
</dbReference>
<proteinExistence type="inferred from homology"/>
<dbReference type="InterPro" id="IPR027417">
    <property type="entry name" value="P-loop_NTPase"/>
</dbReference>
<feature type="coiled-coil region" evidence="12">
    <location>
        <begin position="687"/>
        <end position="724"/>
    </location>
</feature>
<feature type="compositionally biased region" description="Basic and acidic residues" evidence="13">
    <location>
        <begin position="258"/>
        <end position="278"/>
    </location>
</feature>
<name>A0A0M8ZWY4_9HYME</name>
<keyword evidence="7" id="KW-0067">ATP-binding</keyword>
<evidence type="ECO:0000256" key="7">
    <source>
        <dbReference type="ARBA" id="ARBA00022840"/>
    </source>
</evidence>
<reference evidence="15 16" key="1">
    <citation type="submission" date="2015-07" db="EMBL/GenBank/DDBJ databases">
        <title>The genome of Melipona quadrifasciata.</title>
        <authorList>
            <person name="Pan H."/>
            <person name="Kapheim K."/>
        </authorList>
    </citation>
    <scope>NUCLEOTIDE SEQUENCE [LARGE SCALE GENOMIC DNA]</scope>
    <source>
        <strain evidence="15">0111107301</strain>
        <tissue evidence="15">Whole body</tissue>
    </source>
</reference>
<evidence type="ECO:0000256" key="12">
    <source>
        <dbReference type="SAM" id="Coils"/>
    </source>
</evidence>
<feature type="coiled-coil region" evidence="12">
    <location>
        <begin position="541"/>
        <end position="568"/>
    </location>
</feature>
<feature type="domain" description="Rad50/SbcC-type AAA" evidence="14">
    <location>
        <begin position="43"/>
        <end position="292"/>
    </location>
</feature>
<comment type="subcellular location">
    <subcellularLocation>
        <location evidence="2">Chromosome</location>
    </subcellularLocation>
    <subcellularLocation>
        <location evidence="1">Nucleus</location>
    </subcellularLocation>
</comment>
<evidence type="ECO:0000256" key="11">
    <source>
        <dbReference type="ARBA" id="ARBA00023242"/>
    </source>
</evidence>
<dbReference type="PANTHER" id="PTHR19306">
    <property type="entry name" value="STRUCTURAL MAINTENANCE OF CHROMOSOMES 5,6 SMC5, SMC6"/>
    <property type="match status" value="1"/>
</dbReference>
<dbReference type="Proteomes" id="UP000053105">
    <property type="component" value="Unassembled WGS sequence"/>
</dbReference>
<dbReference type="AlphaFoldDB" id="A0A0M8ZWY4"/>
<keyword evidence="16" id="KW-1185">Reference proteome</keyword>
<dbReference type="InterPro" id="IPR038729">
    <property type="entry name" value="Rad50/SbcC_AAA"/>
</dbReference>
<feature type="region of interest" description="Disordered" evidence="13">
    <location>
        <begin position="254"/>
        <end position="278"/>
    </location>
</feature>
<dbReference type="GO" id="GO:0016887">
    <property type="term" value="F:ATP hydrolysis activity"/>
    <property type="evidence" value="ECO:0007669"/>
    <property type="project" value="InterPro"/>
</dbReference>
<keyword evidence="4" id="KW-0158">Chromosome</keyword>
<evidence type="ECO:0000313" key="15">
    <source>
        <dbReference type="EMBL" id="KOX72795.1"/>
    </source>
</evidence>
<evidence type="ECO:0000256" key="8">
    <source>
        <dbReference type="ARBA" id="ARBA00023054"/>
    </source>
</evidence>
<sequence length="795" mass="91533">MENDTNNKRKRESEAIEYHMKRFKEKENSFCFTEEVRTGKIKRILMRNFMCHDALEVTLNPNVNFIIGRNGSGKSAILTALTVGLGAKANVTNRGASVKNFIKKGKNSATIEVSLFNKGSMAYKPDVYGDSITVFRSIGTTSSYKLKNWKGEVISTKRNELNNILRAMNIQIDNPISILNQDISRTFLISSKPEEKYELFMKATLLDIIGTNYKEAKLICQQEYQKLKQYNELQNIEQIFKKCEDTFKQLQDIGSSTESKDKEINTKIHGDNAEQSERNEIKQQLAELEQKLDETEALLRTNQTCQMHLETDKMRLSKEIQASKIEINNCEKRIEKIKLDLNARKKDSDNTLTVFGRNIPRLLRRIEEEYSNGRFREKPRGPLGAYIKMKDSAWAPAVEHYLGASTFSTFCVDNSHDAKVLNTIMKEIYLNERTPQIICSKFYNAVHDVHAHCTKSLHYSNLLDAMDISDSVIVNCLIDQREIECILLIPSSKEAAEIMSNASKVPRNCKRAFTQRGDTFYPDPHYRSYGGPRNLKARFLQVSITDTINALEEEIRTLDNEKNAAIMSYRTACEKEKRISSELSSVSAKVIKLRTIQNQCKVSISDLRDKIEDNEAISVTVFQSIKELQNENEALHAKTRHATKRLLIARQALQNATAEFEQQQRCTEKAVSDARNRCDRINTTRSVNEIERLSKELKYKIREIERMFGSIKELRKELKEKEAKFGKNIHLVSKIEKNYQDKVNRRIIMDILLDHTKMHPQSQFTFLTPLDMSNILAEDYVTIHKLAPPERGSQK</sequence>
<dbReference type="Gene3D" id="3.40.50.300">
    <property type="entry name" value="P-loop containing nucleotide triphosphate hydrolases"/>
    <property type="match status" value="1"/>
</dbReference>
<organism evidence="15 16">
    <name type="scientific">Melipona quadrifasciata</name>
    <dbReference type="NCBI Taxonomy" id="166423"/>
    <lineage>
        <taxon>Eukaryota</taxon>
        <taxon>Metazoa</taxon>
        <taxon>Ecdysozoa</taxon>
        <taxon>Arthropoda</taxon>
        <taxon>Hexapoda</taxon>
        <taxon>Insecta</taxon>
        <taxon>Pterygota</taxon>
        <taxon>Neoptera</taxon>
        <taxon>Endopterygota</taxon>
        <taxon>Hymenoptera</taxon>
        <taxon>Apocrita</taxon>
        <taxon>Aculeata</taxon>
        <taxon>Apoidea</taxon>
        <taxon>Anthophila</taxon>
        <taxon>Apidae</taxon>
        <taxon>Melipona</taxon>
    </lineage>
</organism>
<evidence type="ECO:0000256" key="5">
    <source>
        <dbReference type="ARBA" id="ARBA00022741"/>
    </source>
</evidence>
<dbReference type="GO" id="GO:0003684">
    <property type="term" value="F:damaged DNA binding"/>
    <property type="evidence" value="ECO:0007669"/>
    <property type="project" value="TreeGrafter"/>
</dbReference>
<dbReference type="GO" id="GO:0005524">
    <property type="term" value="F:ATP binding"/>
    <property type="evidence" value="ECO:0007669"/>
    <property type="project" value="UniProtKB-KW"/>
</dbReference>
<evidence type="ECO:0000256" key="9">
    <source>
        <dbReference type="ARBA" id="ARBA00023172"/>
    </source>
</evidence>
<dbReference type="GO" id="GO:0035861">
    <property type="term" value="C:site of double-strand break"/>
    <property type="evidence" value="ECO:0007669"/>
    <property type="project" value="TreeGrafter"/>
</dbReference>
<evidence type="ECO:0000256" key="3">
    <source>
        <dbReference type="ARBA" id="ARBA00006793"/>
    </source>
</evidence>
<evidence type="ECO:0000256" key="1">
    <source>
        <dbReference type="ARBA" id="ARBA00004123"/>
    </source>
</evidence>
<keyword evidence="5" id="KW-0547">Nucleotide-binding</keyword>
<evidence type="ECO:0000259" key="14">
    <source>
        <dbReference type="Pfam" id="PF13476"/>
    </source>
</evidence>
<comment type="similarity">
    <text evidence="3">Belongs to the SMC family. SMC6 subfamily.</text>
</comment>
<dbReference type="PANTHER" id="PTHR19306:SF6">
    <property type="entry name" value="STRUCTURAL MAINTENANCE OF CHROMOSOMES PROTEIN 6"/>
    <property type="match status" value="1"/>
</dbReference>
<keyword evidence="8 12" id="KW-0175">Coiled coil</keyword>
<dbReference type="OrthoDB" id="10072614at2759"/>
<protein>
    <submittedName>
        <fullName evidence="15">Structural maintenance of chromosomes protein 6</fullName>
    </submittedName>
</protein>
<accession>A0A0M8ZWY4</accession>
<dbReference type="Pfam" id="PF13476">
    <property type="entry name" value="AAA_23"/>
    <property type="match status" value="1"/>
</dbReference>
<dbReference type="GO" id="GO:0005634">
    <property type="term" value="C:nucleus"/>
    <property type="evidence" value="ECO:0007669"/>
    <property type="project" value="UniProtKB-SubCell"/>
</dbReference>
<evidence type="ECO:0000256" key="6">
    <source>
        <dbReference type="ARBA" id="ARBA00022763"/>
    </source>
</evidence>
<evidence type="ECO:0000256" key="4">
    <source>
        <dbReference type="ARBA" id="ARBA00022454"/>
    </source>
</evidence>
<dbReference type="EMBL" id="KQ435812">
    <property type="protein sequence ID" value="KOX72795.1"/>
    <property type="molecule type" value="Genomic_DNA"/>
</dbReference>
<dbReference type="STRING" id="166423.A0A0M8ZWY4"/>